<dbReference type="Proteomes" id="UP001197247">
    <property type="component" value="Unassembled WGS sequence"/>
</dbReference>
<dbReference type="GO" id="GO:0032259">
    <property type="term" value="P:methylation"/>
    <property type="evidence" value="ECO:0007669"/>
    <property type="project" value="UniProtKB-KW"/>
</dbReference>
<comment type="caution">
    <text evidence="2">The sequence shown here is derived from an EMBL/GenBank/DDBJ whole genome shotgun (WGS) entry which is preliminary data.</text>
</comment>
<name>A0ABS5TKU3_9ACTN</name>
<protein>
    <submittedName>
        <fullName evidence="2">Class I SAM-dependent methyltransferase</fullName>
    </submittedName>
</protein>
<dbReference type="Pfam" id="PF13649">
    <property type="entry name" value="Methyltransf_25"/>
    <property type="match status" value="1"/>
</dbReference>
<dbReference type="PANTHER" id="PTHR43464:SF3">
    <property type="entry name" value="SAM-DEPENDENT METHYLTRANSFERASE"/>
    <property type="match status" value="1"/>
</dbReference>
<evidence type="ECO:0000313" key="3">
    <source>
        <dbReference type="Proteomes" id="UP001197247"/>
    </source>
</evidence>
<dbReference type="PANTHER" id="PTHR43464">
    <property type="entry name" value="METHYLTRANSFERASE"/>
    <property type="match status" value="1"/>
</dbReference>
<dbReference type="GO" id="GO:0008168">
    <property type="term" value="F:methyltransferase activity"/>
    <property type="evidence" value="ECO:0007669"/>
    <property type="project" value="UniProtKB-KW"/>
</dbReference>
<keyword evidence="2" id="KW-0808">Transferase</keyword>
<keyword evidence="2" id="KW-0489">Methyltransferase</keyword>
<proteinExistence type="predicted"/>
<keyword evidence="3" id="KW-1185">Reference proteome</keyword>
<dbReference type="Gene3D" id="3.40.50.150">
    <property type="entry name" value="Vaccinia Virus protein VP39"/>
    <property type="match status" value="1"/>
</dbReference>
<accession>A0ABS5TKU3</accession>
<feature type="domain" description="Methyltransferase" evidence="1">
    <location>
        <begin position="41"/>
        <end position="135"/>
    </location>
</feature>
<dbReference type="EMBL" id="JAHBAY010000009">
    <property type="protein sequence ID" value="MBT0771712.1"/>
    <property type="molecule type" value="Genomic_DNA"/>
</dbReference>
<sequence>MNRDRISRLAHARHPIAAPLSDGSVDDVLRHALARGPGRALDLGCGGGEWLIRAAGLAPSLEAVGVDLSQEAVAHGRAEAARRGVAGQVRLHTGDAAGFGSPQPFGLVLCVGSTHAFGGLAPALAAAGRHLAPGGTVVIGDGYWSAPPPVEAVEALGELDGLAGTVASVTAAGWTPVHGHLSTRAELDAYEWAWTGSLAGWGLEHAGTDDGAQALAVSAGHLDGWLRGYRDCFGFATLVLRRTTG</sequence>
<evidence type="ECO:0000259" key="1">
    <source>
        <dbReference type="Pfam" id="PF13649"/>
    </source>
</evidence>
<dbReference type="RefSeq" id="WP_214158075.1">
    <property type="nucleotide sequence ID" value="NZ_JAHBAY010000009.1"/>
</dbReference>
<dbReference type="SUPFAM" id="SSF53335">
    <property type="entry name" value="S-adenosyl-L-methionine-dependent methyltransferases"/>
    <property type="match status" value="1"/>
</dbReference>
<dbReference type="CDD" id="cd02440">
    <property type="entry name" value="AdoMet_MTases"/>
    <property type="match status" value="1"/>
</dbReference>
<evidence type="ECO:0000313" key="2">
    <source>
        <dbReference type="EMBL" id="MBT0771712.1"/>
    </source>
</evidence>
<dbReference type="InterPro" id="IPR029063">
    <property type="entry name" value="SAM-dependent_MTases_sf"/>
</dbReference>
<reference evidence="2 3" key="1">
    <citation type="submission" date="2021-05" db="EMBL/GenBank/DDBJ databases">
        <title>Kineosporia and Streptomyces sp. nov. two new marine actinobacteria isolated from Coral.</title>
        <authorList>
            <person name="Buangrab K."/>
            <person name="Sutthacheep M."/>
            <person name="Yeemin T."/>
            <person name="Harunari E."/>
            <person name="Igarashi Y."/>
            <person name="Kanchanasin P."/>
            <person name="Tanasupawat S."/>
            <person name="Phongsopitanun W."/>
        </authorList>
    </citation>
    <scope>NUCLEOTIDE SEQUENCE [LARGE SCALE GENOMIC DNA]</scope>
    <source>
        <strain evidence="2 3">J2-2</strain>
    </source>
</reference>
<dbReference type="InterPro" id="IPR041698">
    <property type="entry name" value="Methyltransf_25"/>
</dbReference>
<gene>
    <name evidence="2" type="ORF">KIH74_22420</name>
</gene>
<organism evidence="2 3">
    <name type="scientific">Kineosporia corallincola</name>
    <dbReference type="NCBI Taxonomy" id="2835133"/>
    <lineage>
        <taxon>Bacteria</taxon>
        <taxon>Bacillati</taxon>
        <taxon>Actinomycetota</taxon>
        <taxon>Actinomycetes</taxon>
        <taxon>Kineosporiales</taxon>
        <taxon>Kineosporiaceae</taxon>
        <taxon>Kineosporia</taxon>
    </lineage>
</organism>